<evidence type="ECO:0000313" key="3">
    <source>
        <dbReference type="Proteomes" id="UP000321172"/>
    </source>
</evidence>
<organism evidence="2 3">
    <name type="scientific">Novosphingobium ginsenosidimutans</name>
    <dbReference type="NCBI Taxonomy" id="1176536"/>
    <lineage>
        <taxon>Bacteria</taxon>
        <taxon>Pseudomonadati</taxon>
        <taxon>Pseudomonadota</taxon>
        <taxon>Alphaproteobacteria</taxon>
        <taxon>Sphingomonadales</taxon>
        <taxon>Sphingomonadaceae</taxon>
        <taxon>Novosphingobium</taxon>
    </lineage>
</organism>
<gene>
    <name evidence="2" type="ORF">FRF71_09385</name>
</gene>
<reference evidence="2 3" key="1">
    <citation type="journal article" date="2013" name="J. Microbiol. Biotechnol.">
        <title>Novosphingobium ginsenosidimutans sp. nov., with the ability to convert ginsenoside.</title>
        <authorList>
            <person name="Kim J.K."/>
            <person name="He D."/>
            <person name="Liu Q.M."/>
            <person name="Park H.Y."/>
            <person name="Jung M.S."/>
            <person name="Yoon M.H."/>
            <person name="Kim S.C."/>
            <person name="Im W.T."/>
        </authorList>
    </citation>
    <scope>NUCLEOTIDE SEQUENCE [LARGE SCALE GENOMIC DNA]</scope>
    <source>
        <strain evidence="2 3">FW-6</strain>
    </source>
</reference>
<sequence>MRPEAARLRRLTRLERVRALAKQDALRAAAEAEGHLAQLNALAERTARIAEDYRARRDCQTGADLQRLTGFVEGITAIGTATTRDAVTARSLADQRQQDLARAERSRAAVEQRVASEARTLAQRGQTPALAPRKALGTGLEE</sequence>
<keyword evidence="3" id="KW-1185">Reference proteome</keyword>
<evidence type="ECO:0000313" key="2">
    <source>
        <dbReference type="EMBL" id="QEA16330.1"/>
    </source>
</evidence>
<dbReference type="AlphaFoldDB" id="A0A5B8S4I7"/>
<dbReference type="EMBL" id="CP042345">
    <property type="protein sequence ID" value="QEA16330.1"/>
    <property type="molecule type" value="Genomic_DNA"/>
</dbReference>
<dbReference type="RefSeq" id="WP_147090411.1">
    <property type="nucleotide sequence ID" value="NZ_BAABJD010000006.1"/>
</dbReference>
<feature type="region of interest" description="Disordered" evidence="1">
    <location>
        <begin position="111"/>
        <end position="142"/>
    </location>
</feature>
<accession>A0A5B8S4I7</accession>
<evidence type="ECO:0008006" key="4">
    <source>
        <dbReference type="Google" id="ProtNLM"/>
    </source>
</evidence>
<dbReference type="Proteomes" id="UP000321172">
    <property type="component" value="Chromosome"/>
</dbReference>
<evidence type="ECO:0000256" key="1">
    <source>
        <dbReference type="SAM" id="MobiDB-lite"/>
    </source>
</evidence>
<dbReference type="OrthoDB" id="7509476at2"/>
<name>A0A5B8S4I7_9SPHN</name>
<protein>
    <recommendedName>
        <fullName evidence="4">Flagellar FliJ protein</fullName>
    </recommendedName>
</protein>
<proteinExistence type="predicted"/>
<dbReference type="KEGG" id="ngf:FRF71_09385"/>